<gene>
    <name evidence="2" type="ORF">DN051_44360</name>
</gene>
<dbReference type="RefSeq" id="WP_112443336.1">
    <property type="nucleotide sequence ID" value="NZ_CP030074.1"/>
</dbReference>
<feature type="signal peptide" evidence="1">
    <location>
        <begin position="1"/>
        <end position="28"/>
    </location>
</feature>
<dbReference type="Proteomes" id="UP000249616">
    <property type="component" value="Plasmid unnamed1"/>
</dbReference>
<dbReference type="KEGG" id="scad:DN051_44360"/>
<dbReference type="SUPFAM" id="SSF49695">
    <property type="entry name" value="gamma-Crystallin-like"/>
    <property type="match status" value="1"/>
</dbReference>
<dbReference type="EMBL" id="CP030074">
    <property type="protein sequence ID" value="AWW43551.1"/>
    <property type="molecule type" value="Genomic_DNA"/>
</dbReference>
<dbReference type="InterPro" id="IPR011024">
    <property type="entry name" value="G_crystallin-like"/>
</dbReference>
<evidence type="ECO:0000313" key="2">
    <source>
        <dbReference type="EMBL" id="AWW43551.1"/>
    </source>
</evidence>
<keyword evidence="3" id="KW-1185">Reference proteome</keyword>
<evidence type="ECO:0000313" key="3">
    <source>
        <dbReference type="Proteomes" id="UP000249616"/>
    </source>
</evidence>
<dbReference type="Gene3D" id="2.60.20.10">
    <property type="entry name" value="Crystallins"/>
    <property type="match status" value="1"/>
</dbReference>
<feature type="chain" id="PRO_5016315482" description="Peptidase inhibitor" evidence="1">
    <location>
        <begin position="29"/>
        <end position="135"/>
    </location>
</feature>
<name>A0A2Z4JEX6_9ACTN</name>
<sequence length="135" mass="14434">MKIKAVTLASTVALAVGGALMSAGQASAAAENCRTGYFCIYLNGNWQGEMATYSSTCVSAIQGTLPGQYLNDHTSSVANKTTKNLKLYEHTNFGGRYINVPAQSIIDLTKNVTVYHNNGTWSHTGPFNDVLSSFC</sequence>
<accession>A0A2Z4JEX6</accession>
<keyword evidence="2" id="KW-0614">Plasmid</keyword>
<keyword evidence="1" id="KW-0732">Signal</keyword>
<reference evidence="3" key="1">
    <citation type="submission" date="2018-06" db="EMBL/GenBank/DDBJ databases">
        <authorList>
            <person name="Li K."/>
        </authorList>
    </citation>
    <scope>NUCLEOTIDE SEQUENCE [LARGE SCALE GENOMIC DNA]</scope>
    <source>
        <strain evidence="3">ZFG47</strain>
        <plasmid evidence="3">unnamed1</plasmid>
    </source>
</reference>
<evidence type="ECO:0000256" key="1">
    <source>
        <dbReference type="SAM" id="SignalP"/>
    </source>
</evidence>
<dbReference type="Pfam" id="PF03995">
    <property type="entry name" value="Inhibitor_I36"/>
    <property type="match status" value="1"/>
</dbReference>
<proteinExistence type="predicted"/>
<dbReference type="AlphaFoldDB" id="A0A2Z4JEX6"/>
<organism evidence="2 3">
    <name type="scientific">Streptomyces cadmiisoli</name>
    <dbReference type="NCBI Taxonomy" id="2184053"/>
    <lineage>
        <taxon>Bacteria</taxon>
        <taxon>Bacillati</taxon>
        <taxon>Actinomycetota</taxon>
        <taxon>Actinomycetes</taxon>
        <taxon>Kitasatosporales</taxon>
        <taxon>Streptomycetaceae</taxon>
        <taxon>Streptomyces</taxon>
        <taxon>Streptomyces aurantiacus group</taxon>
    </lineage>
</organism>
<geneLocation type="plasmid" evidence="2 3">
    <name>unnamed1</name>
</geneLocation>
<protein>
    <recommendedName>
        <fullName evidence="4">Peptidase inhibitor</fullName>
    </recommendedName>
</protein>
<evidence type="ECO:0008006" key="4">
    <source>
        <dbReference type="Google" id="ProtNLM"/>
    </source>
</evidence>